<evidence type="ECO:0000259" key="1">
    <source>
        <dbReference type="Pfam" id="PF05175"/>
    </source>
</evidence>
<accession>A0AAW4X0E7</accession>
<dbReference type="InterPro" id="IPR029063">
    <property type="entry name" value="SAM-dependent_MTases_sf"/>
</dbReference>
<dbReference type="AlphaFoldDB" id="A0AAW4X0E7"/>
<evidence type="ECO:0000313" key="2">
    <source>
        <dbReference type="EMBL" id="MCC3145267.1"/>
    </source>
</evidence>
<gene>
    <name evidence="2" type="ORF">LJ207_08010</name>
</gene>
<dbReference type="PROSITE" id="PS00092">
    <property type="entry name" value="N6_MTASE"/>
    <property type="match status" value="1"/>
</dbReference>
<comment type="caution">
    <text evidence="2">The sequence shown here is derived from an EMBL/GenBank/DDBJ whole genome shotgun (WGS) entry which is preliminary data.</text>
</comment>
<evidence type="ECO:0000313" key="3">
    <source>
        <dbReference type="Proteomes" id="UP001199296"/>
    </source>
</evidence>
<dbReference type="InterPro" id="IPR007848">
    <property type="entry name" value="Small_mtfrase_dom"/>
</dbReference>
<dbReference type="Gene3D" id="3.40.50.150">
    <property type="entry name" value="Vaccinia Virus protein VP39"/>
    <property type="match status" value="1"/>
</dbReference>
<reference evidence="2 3" key="1">
    <citation type="submission" date="2021-10" db="EMBL/GenBank/DDBJ databases">
        <authorList>
            <person name="Grouzdev D.S."/>
            <person name="Pantiukh K.S."/>
            <person name="Krutkina M.S."/>
        </authorList>
    </citation>
    <scope>NUCLEOTIDE SEQUENCE [LARGE SCALE GENOMIC DNA]</scope>
    <source>
        <strain evidence="2 3">Z-7514</strain>
    </source>
</reference>
<protein>
    <submittedName>
        <fullName evidence="2">tRNA1(Val) (Adenine(37)-N6)-methyltransferase</fullName>
    </submittedName>
</protein>
<dbReference type="InterPro" id="IPR002052">
    <property type="entry name" value="DNA_methylase_N6_adenine_CS"/>
</dbReference>
<dbReference type="Pfam" id="PF05175">
    <property type="entry name" value="MTS"/>
    <property type="match status" value="1"/>
</dbReference>
<proteinExistence type="predicted"/>
<dbReference type="PANTHER" id="PTHR47739">
    <property type="entry name" value="TRNA1(VAL) (ADENINE(37)-N6)-METHYLTRANSFERASE"/>
    <property type="match status" value="1"/>
</dbReference>
<dbReference type="GO" id="GO:0032259">
    <property type="term" value="P:methylation"/>
    <property type="evidence" value="ECO:0007669"/>
    <property type="project" value="InterPro"/>
</dbReference>
<keyword evidence="3" id="KW-1185">Reference proteome</keyword>
<dbReference type="GO" id="GO:0003676">
    <property type="term" value="F:nucleic acid binding"/>
    <property type="evidence" value="ECO:0007669"/>
    <property type="project" value="InterPro"/>
</dbReference>
<dbReference type="GO" id="GO:0008170">
    <property type="term" value="F:N-methyltransferase activity"/>
    <property type="evidence" value="ECO:0007669"/>
    <property type="project" value="UniProtKB-ARBA"/>
</dbReference>
<dbReference type="CDD" id="cd02440">
    <property type="entry name" value="AdoMet_MTases"/>
    <property type="match status" value="1"/>
</dbReference>
<dbReference type="GO" id="GO:0008757">
    <property type="term" value="F:S-adenosylmethionine-dependent methyltransferase activity"/>
    <property type="evidence" value="ECO:0007669"/>
    <property type="project" value="UniProtKB-ARBA"/>
</dbReference>
<organism evidence="2 3">
    <name type="scientific">Halanaerobium polyolivorans</name>
    <dbReference type="NCBI Taxonomy" id="2886943"/>
    <lineage>
        <taxon>Bacteria</taxon>
        <taxon>Bacillati</taxon>
        <taxon>Bacillota</taxon>
        <taxon>Clostridia</taxon>
        <taxon>Halanaerobiales</taxon>
        <taxon>Halanaerobiaceae</taxon>
        <taxon>Halanaerobium</taxon>
    </lineage>
</organism>
<dbReference type="SUPFAM" id="SSF53335">
    <property type="entry name" value="S-adenosyl-L-methionine-dependent methyltransferases"/>
    <property type="match status" value="1"/>
</dbReference>
<dbReference type="PANTHER" id="PTHR47739:SF1">
    <property type="entry name" value="TRNA1(VAL) (ADENINE(37)-N6)-METHYLTRANSFERASE"/>
    <property type="match status" value="1"/>
</dbReference>
<dbReference type="InterPro" id="IPR050210">
    <property type="entry name" value="tRNA_Adenine-N(6)_MTase"/>
</dbReference>
<sequence length="241" mass="27272">MEETHYLIEEELEIIQDNRFFKFGTDSVLLANFVKLRRGDKVIDLGTGSGVIPLLLAYKNKGIKLSGVEIQKPLADLAQRNVELNQMNDKIEIINKDLCRLKEEMEAGSFDVVVSNPPYLPVDAGKIKANKYLAAARHEIHAELEDVIAAAAHLLKFGGLFYLVYRVERLTEVIESLAKYNCQAKKIRFVQSRRDKEADIFLLQAKLGAKPGLRVEPVLIIYKEDSSEYTAELKEIYGEDS</sequence>
<name>A0AAW4X0E7_9FIRM</name>
<dbReference type="RefSeq" id="WP_229345867.1">
    <property type="nucleotide sequence ID" value="NZ_JAJFAT010000010.1"/>
</dbReference>
<dbReference type="Proteomes" id="UP001199296">
    <property type="component" value="Unassembled WGS sequence"/>
</dbReference>
<feature type="domain" description="Methyltransferase small" evidence="1">
    <location>
        <begin position="27"/>
        <end position="166"/>
    </location>
</feature>
<dbReference type="EMBL" id="JAJFAT010000010">
    <property type="protein sequence ID" value="MCC3145267.1"/>
    <property type="molecule type" value="Genomic_DNA"/>
</dbReference>